<evidence type="ECO:0000256" key="4">
    <source>
        <dbReference type="RuleBase" id="RU365014"/>
    </source>
</evidence>
<reference evidence="6 7" key="1">
    <citation type="journal article" date="2022" name="ISME Commun">
        <title>Vulcanimicrobium alpinus gen. nov. sp. nov., the first cultivated representative of the candidate phylum 'Eremiobacterota', is a metabolically versatile aerobic anoxygenic phototroph.</title>
        <authorList>
            <person name="Yabe S."/>
            <person name="Muto K."/>
            <person name="Abe K."/>
            <person name="Yokota A."/>
            <person name="Staudigel H."/>
            <person name="Tebo B.M."/>
        </authorList>
    </citation>
    <scope>NUCLEOTIDE SEQUENCE [LARGE SCALE GENOMIC DNA]</scope>
    <source>
        <strain evidence="6 7">WC8-2</strain>
    </source>
</reference>
<evidence type="ECO:0000256" key="1">
    <source>
        <dbReference type="ARBA" id="ARBA00001964"/>
    </source>
</evidence>
<keyword evidence="7" id="KW-1185">Reference proteome</keyword>
<evidence type="ECO:0000313" key="6">
    <source>
        <dbReference type="EMBL" id="BDE07264.1"/>
    </source>
</evidence>
<dbReference type="Pfam" id="PF00676">
    <property type="entry name" value="E1_dh"/>
    <property type="match status" value="1"/>
</dbReference>
<evidence type="ECO:0000259" key="5">
    <source>
        <dbReference type="Pfam" id="PF00676"/>
    </source>
</evidence>
<dbReference type="Proteomes" id="UP001317532">
    <property type="component" value="Chromosome"/>
</dbReference>
<proteinExistence type="inferred from homology"/>
<dbReference type="CDD" id="cd02000">
    <property type="entry name" value="TPP_E1_PDC_ADC_BCADC"/>
    <property type="match status" value="1"/>
</dbReference>
<dbReference type="PANTHER" id="PTHR43380">
    <property type="entry name" value="2-OXOISOVALERATE DEHYDROGENASE SUBUNIT ALPHA, MITOCHONDRIAL"/>
    <property type="match status" value="1"/>
</dbReference>
<comment type="catalytic activity">
    <reaction evidence="4">
        <text>N(6)-[(R)-lipoyl]-L-lysyl-[protein] + 3-methyl-2-oxobutanoate + H(+) = N(6)-[(R)-S(8)-2-methylpropanoyldihydrolipoyl]-L-lysyl-[protein] + CO2</text>
        <dbReference type="Rhea" id="RHEA:13457"/>
        <dbReference type="Rhea" id="RHEA-COMP:10474"/>
        <dbReference type="Rhea" id="RHEA-COMP:10497"/>
        <dbReference type="ChEBI" id="CHEBI:11851"/>
        <dbReference type="ChEBI" id="CHEBI:15378"/>
        <dbReference type="ChEBI" id="CHEBI:16526"/>
        <dbReference type="ChEBI" id="CHEBI:83099"/>
        <dbReference type="ChEBI" id="CHEBI:83142"/>
        <dbReference type="EC" id="1.2.4.4"/>
    </reaction>
</comment>
<comment type="cofactor">
    <cofactor evidence="1 4">
        <name>thiamine diphosphate</name>
        <dbReference type="ChEBI" id="CHEBI:58937"/>
    </cofactor>
</comment>
<evidence type="ECO:0000256" key="3">
    <source>
        <dbReference type="ARBA" id="ARBA00023052"/>
    </source>
</evidence>
<dbReference type="PANTHER" id="PTHR43380:SF1">
    <property type="entry name" value="2-OXOISOVALERATE DEHYDROGENASE SUBUNIT ALPHA, MITOCHONDRIAL"/>
    <property type="match status" value="1"/>
</dbReference>
<organism evidence="6 7">
    <name type="scientific">Vulcanimicrobium alpinum</name>
    <dbReference type="NCBI Taxonomy" id="3016050"/>
    <lineage>
        <taxon>Bacteria</taxon>
        <taxon>Bacillati</taxon>
        <taxon>Vulcanimicrobiota</taxon>
        <taxon>Vulcanimicrobiia</taxon>
        <taxon>Vulcanimicrobiales</taxon>
        <taxon>Vulcanimicrobiaceae</taxon>
        <taxon>Vulcanimicrobium</taxon>
    </lineage>
</organism>
<keyword evidence="2 4" id="KW-0560">Oxidoreductase</keyword>
<dbReference type="EC" id="1.2.4.4" evidence="4"/>
<dbReference type="InterPro" id="IPR050771">
    <property type="entry name" value="Alpha-ketoacid_DH_E1_comp"/>
</dbReference>
<sequence length="315" mass="33727">MLERSERERGYRALSLARALDERMWRLARAGRAHFAVPCSGHEAIGTGYALAMQPGVDWLAPHYRDLAALLVLGMPARDVMLCFFSRPSDPNARGRQPYAHFGSRALHVLSQQGPQPNHCSHGVGCAWGSQLLGDGSVTVIAFGDGGAQKGEAHESMNLAAVHRLPCVFVVHRNGWTQSVRREDEYATETLVARAAGYGMPGIAVDGGDLEAMHAAAAEAIARARSGAGPTLIDAQCIRFLPNTSNDDDTRYRDRSEIEAARATQDPLVRARALVDAAWAAAVDAENAAIADDAAAWAEAQPLGDPATVLEHAYA</sequence>
<dbReference type="InterPro" id="IPR001017">
    <property type="entry name" value="DH_E1"/>
</dbReference>
<dbReference type="GO" id="GO:0003863">
    <property type="term" value="F:branched-chain 2-oxo acid dehydrogenase activity"/>
    <property type="evidence" value="ECO:0007669"/>
    <property type="project" value="UniProtKB-EC"/>
</dbReference>
<comment type="function">
    <text evidence="4">The branched-chain alpha-keto dehydrogenase complex catalyzes the overall conversion of alpha-keto acids to acyl-CoA and CO(2). It contains multiple copies of three enzymatic components: branched-chain alpha-keto acid decarboxylase (E1), lipoamide acyltransferase (E2) and lipoamide dehydrogenase (E3).</text>
</comment>
<evidence type="ECO:0000313" key="7">
    <source>
        <dbReference type="Proteomes" id="UP001317532"/>
    </source>
</evidence>
<name>A0AAN1XXN8_UNVUL</name>
<gene>
    <name evidence="6" type="ORF">WPS_25400</name>
</gene>
<dbReference type="SUPFAM" id="SSF52518">
    <property type="entry name" value="Thiamin diphosphate-binding fold (THDP-binding)"/>
    <property type="match status" value="1"/>
</dbReference>
<dbReference type="AlphaFoldDB" id="A0AAN1XXN8"/>
<dbReference type="EMBL" id="AP025523">
    <property type="protein sequence ID" value="BDE07264.1"/>
    <property type="molecule type" value="Genomic_DNA"/>
</dbReference>
<dbReference type="KEGG" id="vab:WPS_25400"/>
<comment type="similarity">
    <text evidence="4">Belongs to the BCKDHA family.</text>
</comment>
<feature type="domain" description="Dehydrogenase E1 component" evidence="5">
    <location>
        <begin position="13"/>
        <end position="291"/>
    </location>
</feature>
<dbReference type="GO" id="GO:0009083">
    <property type="term" value="P:branched-chain amino acid catabolic process"/>
    <property type="evidence" value="ECO:0007669"/>
    <property type="project" value="TreeGrafter"/>
</dbReference>
<dbReference type="RefSeq" id="WP_317994868.1">
    <property type="nucleotide sequence ID" value="NZ_AP025523.1"/>
</dbReference>
<dbReference type="InterPro" id="IPR029061">
    <property type="entry name" value="THDP-binding"/>
</dbReference>
<evidence type="ECO:0000256" key="2">
    <source>
        <dbReference type="ARBA" id="ARBA00023002"/>
    </source>
</evidence>
<protein>
    <recommendedName>
        <fullName evidence="4">2-oxoisovalerate dehydrogenase subunit alpha</fullName>
        <ecNumber evidence="4">1.2.4.4</ecNumber>
    </recommendedName>
    <alternativeName>
        <fullName evidence="4">Branched-chain alpha-keto acid dehydrogenase E1 component alpha chain</fullName>
    </alternativeName>
</protein>
<dbReference type="Gene3D" id="3.40.50.970">
    <property type="match status" value="1"/>
</dbReference>
<keyword evidence="3 4" id="KW-0786">Thiamine pyrophosphate</keyword>
<accession>A0AAN1XXN8</accession>